<feature type="binding site" evidence="7">
    <location>
        <position position="89"/>
    </location>
    <ligand>
        <name>Mg(2+)</name>
        <dbReference type="ChEBI" id="CHEBI:18420"/>
        <label>1</label>
        <note>catalytic</note>
    </ligand>
</feature>
<reference evidence="8 9" key="1">
    <citation type="submission" date="2016-10" db="EMBL/GenBank/DDBJ databases">
        <authorList>
            <person name="de Groot N.N."/>
        </authorList>
    </citation>
    <scope>NUCLEOTIDE SEQUENCE [LARGE SCALE GENOMIC DNA]</scope>
    <source>
        <strain evidence="8 9">NE2</strain>
    </source>
</reference>
<dbReference type="Gene3D" id="3.30.540.10">
    <property type="entry name" value="Fructose-1,6-Bisphosphatase, subunit A, domain 1"/>
    <property type="match status" value="1"/>
</dbReference>
<evidence type="ECO:0000256" key="2">
    <source>
        <dbReference type="ARBA" id="ARBA00009759"/>
    </source>
</evidence>
<proteinExistence type="inferred from homology"/>
<evidence type="ECO:0000256" key="7">
    <source>
        <dbReference type="PIRSR" id="PIRSR600760-2"/>
    </source>
</evidence>
<gene>
    <name evidence="8" type="ORF">SAMN05444581_107151</name>
</gene>
<feature type="binding site" evidence="7">
    <location>
        <position position="218"/>
    </location>
    <ligand>
        <name>Mg(2+)</name>
        <dbReference type="ChEBI" id="CHEBI:18420"/>
        <label>1</label>
        <note>catalytic</note>
    </ligand>
</feature>
<evidence type="ECO:0000313" key="8">
    <source>
        <dbReference type="EMBL" id="SFK40312.1"/>
    </source>
</evidence>
<keyword evidence="3 7" id="KW-0479">Metal-binding</keyword>
<dbReference type="InterPro" id="IPR011809">
    <property type="entry name" value="His_9_proposed"/>
</dbReference>
<dbReference type="GO" id="GO:0046872">
    <property type="term" value="F:metal ion binding"/>
    <property type="evidence" value="ECO:0007669"/>
    <property type="project" value="UniProtKB-KW"/>
</dbReference>
<dbReference type="PANTHER" id="PTHR43200:SF6">
    <property type="entry name" value="3'(2'),5'-BISPHOSPHATE NUCLEOTIDASE"/>
    <property type="match status" value="1"/>
</dbReference>
<dbReference type="PRINTS" id="PR00377">
    <property type="entry name" value="IMPHPHTASES"/>
</dbReference>
<dbReference type="AlphaFoldDB" id="A0A1I3Z8F7"/>
<dbReference type="InterPro" id="IPR051090">
    <property type="entry name" value="Inositol_monoP_superfamily"/>
</dbReference>
<dbReference type="RefSeq" id="WP_091681662.1">
    <property type="nucleotide sequence ID" value="NZ_FOSN01000007.1"/>
</dbReference>
<dbReference type="OrthoDB" id="9785695at2"/>
<protein>
    <recommendedName>
        <fullName evidence="6">Histidinol-phosphatase</fullName>
        <ecNumber evidence="6">3.1.3.15</ecNumber>
    </recommendedName>
</protein>
<evidence type="ECO:0000256" key="4">
    <source>
        <dbReference type="ARBA" id="ARBA00022801"/>
    </source>
</evidence>
<sequence>MTAVDFTAFVERLADLASATILPFFRTSLGSKDKNVGGMFDPVTEADHAAEAALRRVIQDTFPNHGIIGEEFGSIRADADYVWVLDPIDGTKSFIAGLPTWGVLIGLLHRGRPTYGVMVQPFTRERFIGDGESAIWRGFGPDHKWTERKLSARICDDLGQATIITTSPLLFQPEKLEAFRRVEARARLSRYGGDCYAFAMLAAGHADCVVESGLQMYDIAALIPIIEGAGGIVTTWDGGSATGGGDIVACGGAGLHGQVLDLLRGD</sequence>
<comment type="cofactor">
    <cofactor evidence="1 7">
        <name>Mg(2+)</name>
        <dbReference type="ChEBI" id="CHEBI:18420"/>
    </cofactor>
</comment>
<dbReference type="GO" id="GO:0004401">
    <property type="term" value="F:histidinol-phosphatase activity"/>
    <property type="evidence" value="ECO:0007669"/>
    <property type="project" value="UniProtKB-UniRule"/>
</dbReference>
<evidence type="ECO:0000256" key="5">
    <source>
        <dbReference type="ARBA" id="ARBA00022842"/>
    </source>
</evidence>
<feature type="binding site" evidence="7">
    <location>
        <position position="70"/>
    </location>
    <ligand>
        <name>Mg(2+)</name>
        <dbReference type="ChEBI" id="CHEBI:18420"/>
        <label>1</label>
        <note>catalytic</note>
    </ligand>
</feature>
<dbReference type="Proteomes" id="UP000198755">
    <property type="component" value="Unassembled WGS sequence"/>
</dbReference>
<evidence type="ECO:0000256" key="6">
    <source>
        <dbReference type="NCBIfam" id="TIGR02067"/>
    </source>
</evidence>
<dbReference type="FunFam" id="3.30.540.10:FF:000030">
    <property type="entry name" value="Inositol monophosphatase"/>
    <property type="match status" value="1"/>
</dbReference>
<comment type="similarity">
    <text evidence="2">Belongs to the inositol monophosphatase superfamily.</text>
</comment>
<dbReference type="InterPro" id="IPR000760">
    <property type="entry name" value="Inositol_monophosphatase-like"/>
</dbReference>
<dbReference type="SUPFAM" id="SSF56655">
    <property type="entry name" value="Carbohydrate phosphatase"/>
    <property type="match status" value="1"/>
</dbReference>
<organism evidence="8 9">
    <name type="scientific">Methylocapsa palsarum</name>
    <dbReference type="NCBI Taxonomy" id="1612308"/>
    <lineage>
        <taxon>Bacteria</taxon>
        <taxon>Pseudomonadati</taxon>
        <taxon>Pseudomonadota</taxon>
        <taxon>Alphaproteobacteria</taxon>
        <taxon>Hyphomicrobiales</taxon>
        <taxon>Beijerinckiaceae</taxon>
        <taxon>Methylocapsa</taxon>
    </lineage>
</organism>
<feature type="binding site" evidence="7">
    <location>
        <position position="86"/>
    </location>
    <ligand>
        <name>Mg(2+)</name>
        <dbReference type="ChEBI" id="CHEBI:18420"/>
        <label>1</label>
        <note>catalytic</note>
    </ligand>
</feature>
<dbReference type="CDD" id="cd01641">
    <property type="entry name" value="Bacterial_IMPase_like_1"/>
    <property type="match status" value="1"/>
</dbReference>
<dbReference type="EC" id="3.1.3.15" evidence="6"/>
<dbReference type="GO" id="GO:0000105">
    <property type="term" value="P:L-histidine biosynthetic process"/>
    <property type="evidence" value="ECO:0007669"/>
    <property type="project" value="UniProtKB-UniRule"/>
</dbReference>
<dbReference type="STRING" id="1612308.SAMN05444581_107151"/>
<feature type="binding site" evidence="7">
    <location>
        <position position="88"/>
    </location>
    <ligand>
        <name>Mg(2+)</name>
        <dbReference type="ChEBI" id="CHEBI:18420"/>
        <label>1</label>
        <note>catalytic</note>
    </ligand>
</feature>
<keyword evidence="5 7" id="KW-0460">Magnesium</keyword>
<evidence type="ECO:0000256" key="1">
    <source>
        <dbReference type="ARBA" id="ARBA00001946"/>
    </source>
</evidence>
<dbReference type="NCBIfam" id="TIGR02067">
    <property type="entry name" value="his_9_HisN"/>
    <property type="match status" value="1"/>
</dbReference>
<dbReference type="Pfam" id="PF00459">
    <property type="entry name" value="Inositol_P"/>
    <property type="match status" value="1"/>
</dbReference>
<dbReference type="PANTHER" id="PTHR43200">
    <property type="entry name" value="PHOSPHATASE"/>
    <property type="match status" value="1"/>
</dbReference>
<dbReference type="Gene3D" id="3.40.190.80">
    <property type="match status" value="1"/>
</dbReference>
<name>A0A1I3Z8F7_9HYPH</name>
<evidence type="ECO:0000313" key="9">
    <source>
        <dbReference type="Proteomes" id="UP000198755"/>
    </source>
</evidence>
<evidence type="ECO:0000256" key="3">
    <source>
        <dbReference type="ARBA" id="ARBA00022723"/>
    </source>
</evidence>
<keyword evidence="4" id="KW-0378">Hydrolase</keyword>
<accession>A0A1I3Z8F7</accession>
<dbReference type="EMBL" id="FOSN01000007">
    <property type="protein sequence ID" value="SFK40312.1"/>
    <property type="molecule type" value="Genomic_DNA"/>
</dbReference>
<keyword evidence="9" id="KW-1185">Reference proteome</keyword>